<dbReference type="EMBL" id="CAKOGP040000412">
    <property type="protein sequence ID" value="CAJ1934894.1"/>
    <property type="molecule type" value="Genomic_DNA"/>
</dbReference>
<proteinExistence type="predicted"/>
<feature type="region of interest" description="Disordered" evidence="1">
    <location>
        <begin position="210"/>
        <end position="236"/>
    </location>
</feature>
<dbReference type="AlphaFoldDB" id="A0AAD2FEA0"/>
<feature type="region of interest" description="Disordered" evidence="1">
    <location>
        <begin position="1002"/>
        <end position="1054"/>
    </location>
</feature>
<dbReference type="InterPro" id="IPR012337">
    <property type="entry name" value="RNaseH-like_sf"/>
</dbReference>
<dbReference type="Gene3D" id="3.30.420.10">
    <property type="entry name" value="Ribonuclease H-like superfamily/Ribonuclease H"/>
    <property type="match status" value="1"/>
</dbReference>
<feature type="compositionally biased region" description="Acidic residues" evidence="1">
    <location>
        <begin position="1023"/>
        <end position="1043"/>
    </location>
</feature>
<keyword evidence="3" id="KW-1185">Reference proteome</keyword>
<dbReference type="Proteomes" id="UP001295423">
    <property type="component" value="Unassembled WGS sequence"/>
</dbReference>
<protein>
    <recommendedName>
        <fullName evidence="4">Integrase catalytic domain-containing protein</fullName>
    </recommendedName>
</protein>
<evidence type="ECO:0008006" key="4">
    <source>
        <dbReference type="Google" id="ProtNLM"/>
    </source>
</evidence>
<dbReference type="SUPFAM" id="SSF53098">
    <property type="entry name" value="Ribonuclease H-like"/>
    <property type="match status" value="1"/>
</dbReference>
<accession>A0AAD2FEA0</accession>
<sequence>MTQNKILYSAKLDENMRRSAYFETNKRTVKSNIMLKFVMKAMDIKLRGEADFTTTLEDPIELLQHIERFMKRSADAEYDFLDFWEANQKFFAMKQGTTENLMHFKEQFLRQAEVLQDLYGVAWFRNFAVKTKAYAAIASTDTTARDKFKDDIFEAVLATGFLCNCNRMRTAPLMLDLQTNYCREVDYYPKTVSKAQAMLKIHMDVTKNPGVNLYQGKDQPTKGRGKGKPKDDKKKGSMLCMWQRGPYVSKMPRQTVPEIQWKHPKHYFVYGKKLNLNQIGATIPATATVPGPSPATSIITGGTSSVAGSVNTPLRLTGTTGNQMMQVPAGMQLMQIPTQGDGTVTVPYLMNANGEIAFSGMQLSQQGFCGAQVRQGFDATQARIPQVVKTGYYDMSNVFHDAVKGKDENGNDVYLIPCPAGTTNVELQSDWHYASKSEDLPDLATKADRGMQFIQSHRIERDPFGLLDHVIMDSGCTNTTICNGELMHGLCQAEKELDMHTNMGSRVLDEEGFLGRFPPPVYYDEDRIANVLAMCEMIAAGYRITMDTDFDNAFVVHCNGDRQMRFVNRKGVYVLEQLGADVEPGATETSAMYRRQLSSINKQPHFELSSNKQNGYAGLGMTAKMAMVRKNKEGFTPRQVKAAMEARSAMHILNAPSTKSLKYAIRSGLIKDCPITEEATNHAGAIFGPDTSTLKGKSTRPTPKKTHNDFFSPPEELYQHNRTITVCIDHMEIGDAKFLTCIDTTVRYRSCIPMQNLKTDPVYEALDKIFRRYNKAGFHVKTIKCDRAFIPLTDDMLDDMGITIDPTAAGDHEPTAEQNNRTLKERVRVALARLPYKVVPKVITECLGRRAAKLLNVFPQKDSISSHFSPQQLIDNVNINYKSNMVAELGQYVHAIGTDSSNSMEPRSIEAIYIEPTKGQLIQRVEAWAAAKGVTSMKFFDKKRDLETFQDGDQIAGVDDTEQGYLEEAFDQDYEPEDENARDFNLRGQFDDINDSERNELLADADNDVDDMPEVIVRFQRDDDYESDDDDSGDEGDEEEEPIVADLDHHQESQ</sequence>
<feature type="compositionally biased region" description="Polar residues" evidence="1">
    <location>
        <begin position="690"/>
        <end position="701"/>
    </location>
</feature>
<dbReference type="InterPro" id="IPR036397">
    <property type="entry name" value="RNaseH_sf"/>
</dbReference>
<name>A0AAD2FEA0_9STRA</name>
<organism evidence="2 3">
    <name type="scientific">Cylindrotheca closterium</name>
    <dbReference type="NCBI Taxonomy" id="2856"/>
    <lineage>
        <taxon>Eukaryota</taxon>
        <taxon>Sar</taxon>
        <taxon>Stramenopiles</taxon>
        <taxon>Ochrophyta</taxon>
        <taxon>Bacillariophyta</taxon>
        <taxon>Bacillariophyceae</taxon>
        <taxon>Bacillariophycidae</taxon>
        <taxon>Bacillariales</taxon>
        <taxon>Bacillariaceae</taxon>
        <taxon>Cylindrotheca</taxon>
    </lineage>
</organism>
<evidence type="ECO:0000256" key="1">
    <source>
        <dbReference type="SAM" id="MobiDB-lite"/>
    </source>
</evidence>
<reference evidence="2" key="1">
    <citation type="submission" date="2023-08" db="EMBL/GenBank/DDBJ databases">
        <authorList>
            <person name="Audoor S."/>
            <person name="Bilcke G."/>
        </authorList>
    </citation>
    <scope>NUCLEOTIDE SEQUENCE</scope>
</reference>
<feature type="compositionally biased region" description="Acidic residues" evidence="1">
    <location>
        <begin position="1003"/>
        <end position="1013"/>
    </location>
</feature>
<evidence type="ECO:0000313" key="2">
    <source>
        <dbReference type="EMBL" id="CAJ1934894.1"/>
    </source>
</evidence>
<dbReference type="GO" id="GO:0003676">
    <property type="term" value="F:nucleic acid binding"/>
    <property type="evidence" value="ECO:0007669"/>
    <property type="project" value="InterPro"/>
</dbReference>
<feature type="region of interest" description="Disordered" evidence="1">
    <location>
        <begin position="684"/>
        <end position="714"/>
    </location>
</feature>
<comment type="caution">
    <text evidence="2">The sequence shown here is derived from an EMBL/GenBank/DDBJ whole genome shotgun (WGS) entry which is preliminary data.</text>
</comment>
<gene>
    <name evidence="2" type="ORF">CYCCA115_LOCUS4229</name>
</gene>
<evidence type="ECO:0000313" key="3">
    <source>
        <dbReference type="Proteomes" id="UP001295423"/>
    </source>
</evidence>